<dbReference type="InterPro" id="IPR026444">
    <property type="entry name" value="Secre_tail"/>
</dbReference>
<evidence type="ECO:0000256" key="3">
    <source>
        <dbReference type="ARBA" id="ARBA00022801"/>
    </source>
</evidence>
<organism evidence="10">
    <name type="scientific">Caldithrix abyssi</name>
    <dbReference type="NCBI Taxonomy" id="187145"/>
    <lineage>
        <taxon>Bacteria</taxon>
        <taxon>Pseudomonadati</taxon>
        <taxon>Calditrichota</taxon>
        <taxon>Calditrichia</taxon>
        <taxon>Calditrichales</taxon>
        <taxon>Calditrichaceae</taxon>
        <taxon>Caldithrix</taxon>
    </lineage>
</organism>
<evidence type="ECO:0000256" key="8">
    <source>
        <dbReference type="SAM" id="Phobius"/>
    </source>
</evidence>
<dbReference type="InterPro" id="IPR050727">
    <property type="entry name" value="GH43_arabinanases"/>
</dbReference>
<dbReference type="GO" id="GO:0004553">
    <property type="term" value="F:hydrolase activity, hydrolyzing O-glycosyl compounds"/>
    <property type="evidence" value="ECO:0007669"/>
    <property type="project" value="InterPro"/>
</dbReference>
<feature type="site" description="Important for catalytic activity, responsible for pKa modulation of the active site Glu and correct orientation of both the proton donor and substrate" evidence="6">
    <location>
        <position position="182"/>
    </location>
</feature>
<feature type="domain" description="Secretion system C-terminal sorting" evidence="9">
    <location>
        <begin position="370"/>
        <end position="443"/>
    </location>
</feature>
<evidence type="ECO:0000256" key="2">
    <source>
        <dbReference type="ARBA" id="ARBA00009865"/>
    </source>
</evidence>
<evidence type="ECO:0000256" key="1">
    <source>
        <dbReference type="ARBA" id="ARBA00004834"/>
    </source>
</evidence>
<protein>
    <submittedName>
        <fullName evidence="10">T9SS type A sorting domain-containing protein</fullName>
    </submittedName>
</protein>
<comment type="pathway">
    <text evidence="1">Glycan metabolism; L-arabinan degradation.</text>
</comment>
<keyword evidence="8" id="KW-0472">Membrane</keyword>
<accession>A0A7V4U2A6</accession>
<dbReference type="Pfam" id="PF04616">
    <property type="entry name" value="Glyco_hydro_43"/>
    <property type="match status" value="1"/>
</dbReference>
<dbReference type="Pfam" id="PF18962">
    <property type="entry name" value="Por_Secre_tail"/>
    <property type="match status" value="1"/>
</dbReference>
<dbReference type="InterPro" id="IPR006710">
    <property type="entry name" value="Glyco_hydro_43"/>
</dbReference>
<dbReference type="EMBL" id="DRQG01000127">
    <property type="protein sequence ID" value="HGY56730.1"/>
    <property type="molecule type" value="Genomic_DNA"/>
</dbReference>
<dbReference type="NCBIfam" id="TIGR04183">
    <property type="entry name" value="Por_Secre_tail"/>
    <property type="match status" value="1"/>
</dbReference>
<evidence type="ECO:0000256" key="5">
    <source>
        <dbReference type="PIRSR" id="PIRSR606710-1"/>
    </source>
</evidence>
<dbReference type="InterPro" id="IPR023296">
    <property type="entry name" value="Glyco_hydro_beta-prop_sf"/>
</dbReference>
<proteinExistence type="inferred from homology"/>
<dbReference type="Gene3D" id="2.115.10.20">
    <property type="entry name" value="Glycosyl hydrolase domain, family 43"/>
    <property type="match status" value="1"/>
</dbReference>
<evidence type="ECO:0000256" key="6">
    <source>
        <dbReference type="PIRSR" id="PIRSR606710-2"/>
    </source>
</evidence>
<feature type="transmembrane region" description="Helical" evidence="8">
    <location>
        <begin position="31"/>
        <end position="47"/>
    </location>
</feature>
<evidence type="ECO:0000259" key="9">
    <source>
        <dbReference type="Pfam" id="PF18962"/>
    </source>
</evidence>
<dbReference type="Gene3D" id="2.60.40.4070">
    <property type="match status" value="1"/>
</dbReference>
<gene>
    <name evidence="10" type="ORF">ENK44_13575</name>
</gene>
<reference evidence="10" key="1">
    <citation type="journal article" date="2020" name="mSystems">
        <title>Genome- and Community-Level Interaction Insights into Carbon Utilization and Element Cycling Functions of Hydrothermarchaeota in Hydrothermal Sediment.</title>
        <authorList>
            <person name="Zhou Z."/>
            <person name="Liu Y."/>
            <person name="Xu W."/>
            <person name="Pan J."/>
            <person name="Luo Z.H."/>
            <person name="Li M."/>
        </authorList>
    </citation>
    <scope>NUCLEOTIDE SEQUENCE [LARGE SCALE GENOMIC DNA]</scope>
    <source>
        <strain evidence="10">HyVt-577</strain>
    </source>
</reference>
<dbReference type="SUPFAM" id="SSF75005">
    <property type="entry name" value="Arabinanase/levansucrase/invertase"/>
    <property type="match status" value="1"/>
</dbReference>
<keyword evidence="3 7" id="KW-0378">Hydrolase</keyword>
<name>A0A7V4U2A6_CALAY</name>
<dbReference type="GO" id="GO:0005975">
    <property type="term" value="P:carbohydrate metabolic process"/>
    <property type="evidence" value="ECO:0007669"/>
    <property type="project" value="InterPro"/>
</dbReference>
<dbReference type="PANTHER" id="PTHR43301:SF3">
    <property type="entry name" value="ARABINAN ENDO-1,5-ALPHA-L-ARABINOSIDASE A-RELATED"/>
    <property type="match status" value="1"/>
</dbReference>
<evidence type="ECO:0000256" key="4">
    <source>
        <dbReference type="ARBA" id="ARBA00023295"/>
    </source>
</evidence>
<comment type="caution">
    <text evidence="10">The sequence shown here is derived from an EMBL/GenBank/DDBJ whole genome shotgun (WGS) entry which is preliminary data.</text>
</comment>
<feature type="active site" description="Proton acceptor" evidence="5">
    <location>
        <position position="62"/>
    </location>
</feature>
<dbReference type="AlphaFoldDB" id="A0A7V4U2A6"/>
<feature type="active site" description="Proton donor" evidence="5">
    <location>
        <position position="234"/>
    </location>
</feature>
<dbReference type="CDD" id="cd08998">
    <property type="entry name" value="GH43_Arb43a-like"/>
    <property type="match status" value="1"/>
</dbReference>
<dbReference type="PANTHER" id="PTHR43301">
    <property type="entry name" value="ARABINAN ENDO-1,5-ALPHA-L-ARABINOSIDASE"/>
    <property type="match status" value="1"/>
</dbReference>
<sequence>MKAIIISFMVLGVHKKKPCLVNEKQRIRYNPFSYAAFFVLLVMLFTLRSVRAQDGDVTYVHDPCIIKSDGYYYIYSTGDKINMRRTKDLLHNWQYLGLAFDSIPGWGVQEVPGVTDIWAPDIIYKDSTYYLYYSLSTFGSQRSRIGLAANRTLDPQNSEYHWDDLGEVIGSEPGEVDFNAIDPNAIKDVYGRYWLAFGSFWNGIKLIELDPQTMKPKTDATLHSLASRSDGAIEASYIVYKNGLYYLFVSFDHCCNGIYSDYKVMVGRSYLITGPYNDKSGKPMMEGGGTLVYAGDERWRGPGHCAVLLDEEADWLVYHAYDAENEGIPTLRISRLGWDMAGWPYIDSTTTINLQTPVYRPGGVTLHQNYPNPFNPITVISYQLPSVSNVELTVYNTLGEKVKTLVNGRQPAGDYHISFDASGLASGVYVYKLKAGMFTQTRTMIFVE</sequence>
<evidence type="ECO:0000256" key="7">
    <source>
        <dbReference type="RuleBase" id="RU361187"/>
    </source>
</evidence>
<comment type="similarity">
    <text evidence="2 7">Belongs to the glycosyl hydrolase 43 family.</text>
</comment>
<keyword evidence="8" id="KW-1133">Transmembrane helix</keyword>
<evidence type="ECO:0000313" key="10">
    <source>
        <dbReference type="EMBL" id="HGY56730.1"/>
    </source>
</evidence>
<keyword evidence="8" id="KW-0812">Transmembrane</keyword>
<dbReference type="Proteomes" id="UP000885779">
    <property type="component" value="Unassembled WGS sequence"/>
</dbReference>
<keyword evidence="4 7" id="KW-0326">Glycosidase</keyword>